<dbReference type="SMART" id="SM00100">
    <property type="entry name" value="cNMP"/>
    <property type="match status" value="1"/>
</dbReference>
<dbReference type="InterPro" id="IPR014710">
    <property type="entry name" value="RmlC-like_jellyroll"/>
</dbReference>
<dbReference type="Pfam" id="PF13545">
    <property type="entry name" value="HTH_Crp_2"/>
    <property type="match status" value="1"/>
</dbReference>
<dbReference type="GO" id="GO:0003677">
    <property type="term" value="F:DNA binding"/>
    <property type="evidence" value="ECO:0007669"/>
    <property type="project" value="UniProtKB-KW"/>
</dbReference>
<keyword evidence="1" id="KW-0805">Transcription regulation</keyword>
<keyword evidence="3" id="KW-0804">Transcription</keyword>
<dbReference type="InterPro" id="IPR036388">
    <property type="entry name" value="WH-like_DNA-bd_sf"/>
</dbReference>
<feature type="domain" description="HTH crp-type" evidence="5">
    <location>
        <begin position="138"/>
        <end position="212"/>
    </location>
</feature>
<dbReference type="GO" id="GO:0006355">
    <property type="term" value="P:regulation of DNA-templated transcription"/>
    <property type="evidence" value="ECO:0007669"/>
    <property type="project" value="InterPro"/>
</dbReference>
<evidence type="ECO:0000259" key="5">
    <source>
        <dbReference type="PROSITE" id="PS51063"/>
    </source>
</evidence>
<name>A0A1T4VTL7_9BACT</name>
<dbReference type="Gene3D" id="2.60.120.10">
    <property type="entry name" value="Jelly Rolls"/>
    <property type="match status" value="1"/>
</dbReference>
<dbReference type="SUPFAM" id="SSF51206">
    <property type="entry name" value="cAMP-binding domain-like"/>
    <property type="match status" value="1"/>
</dbReference>
<evidence type="ECO:0000256" key="3">
    <source>
        <dbReference type="ARBA" id="ARBA00023163"/>
    </source>
</evidence>
<accession>A0A1T4VTL7</accession>
<evidence type="ECO:0000256" key="1">
    <source>
        <dbReference type="ARBA" id="ARBA00023015"/>
    </source>
</evidence>
<dbReference type="InterPro" id="IPR036390">
    <property type="entry name" value="WH_DNA-bd_sf"/>
</dbReference>
<dbReference type="PROSITE" id="PS50042">
    <property type="entry name" value="CNMP_BINDING_3"/>
    <property type="match status" value="1"/>
</dbReference>
<reference evidence="6 7" key="1">
    <citation type="submission" date="2017-02" db="EMBL/GenBank/DDBJ databases">
        <authorList>
            <person name="Peterson S.W."/>
        </authorList>
    </citation>
    <scope>NUCLEOTIDE SEQUENCE [LARGE SCALE GENOMIC DNA]</scope>
    <source>
        <strain evidence="6 7">DSM 18034</strain>
    </source>
</reference>
<evidence type="ECO:0000259" key="4">
    <source>
        <dbReference type="PROSITE" id="PS50042"/>
    </source>
</evidence>
<keyword evidence="7" id="KW-1185">Reference proteome</keyword>
<evidence type="ECO:0000313" key="7">
    <source>
        <dbReference type="Proteomes" id="UP000189733"/>
    </source>
</evidence>
<feature type="domain" description="Cyclic nucleotide-binding" evidence="4">
    <location>
        <begin position="12"/>
        <end position="80"/>
    </location>
</feature>
<sequence>MQSKMKLTSIDLVKIIESPESEDILGAFRSRTFRKGEVLASPDDTENFVFIIREGRARIFMSSPSREFMLSILSKGDIYSTHTRATCQALEDGMMYTCPILKFKDIATKHSEFTMTMVKVLGELLSSTFSIIDGFAFRDTALRLTLFLYEEALHSGKEENGGRYLELTLTVEQIAQVIGSSRQLVSTLLNDMYKSGLVERRGRGKFFIPDMERLHKESQLPL</sequence>
<dbReference type="InterPro" id="IPR012318">
    <property type="entry name" value="HTH_CRP"/>
</dbReference>
<proteinExistence type="predicted"/>
<dbReference type="SUPFAM" id="SSF46785">
    <property type="entry name" value="Winged helix' DNA-binding domain"/>
    <property type="match status" value="1"/>
</dbReference>
<evidence type="ECO:0000256" key="2">
    <source>
        <dbReference type="ARBA" id="ARBA00023125"/>
    </source>
</evidence>
<protein>
    <submittedName>
        <fullName evidence="6">cAMP-binding domain of CRP or a regulatory subunit of cAMP-dependent protein kinases</fullName>
    </submittedName>
</protein>
<evidence type="ECO:0000313" key="6">
    <source>
        <dbReference type="EMBL" id="SKA67841.1"/>
    </source>
</evidence>
<dbReference type="InterPro" id="IPR000595">
    <property type="entry name" value="cNMP-bd_dom"/>
</dbReference>
<organism evidence="6 7">
    <name type="scientific">Desulfobaculum bizertense DSM 18034</name>
    <dbReference type="NCBI Taxonomy" id="1121442"/>
    <lineage>
        <taxon>Bacteria</taxon>
        <taxon>Pseudomonadati</taxon>
        <taxon>Thermodesulfobacteriota</taxon>
        <taxon>Desulfovibrionia</taxon>
        <taxon>Desulfovibrionales</taxon>
        <taxon>Desulfovibrionaceae</taxon>
        <taxon>Desulfobaculum</taxon>
    </lineage>
</organism>
<dbReference type="GO" id="GO:0016301">
    <property type="term" value="F:kinase activity"/>
    <property type="evidence" value="ECO:0007669"/>
    <property type="project" value="UniProtKB-KW"/>
</dbReference>
<dbReference type="SMART" id="SM00419">
    <property type="entry name" value="HTH_CRP"/>
    <property type="match status" value="1"/>
</dbReference>
<dbReference type="STRING" id="1121442.SAMN02745702_00899"/>
<dbReference type="CDD" id="cd00038">
    <property type="entry name" value="CAP_ED"/>
    <property type="match status" value="1"/>
</dbReference>
<dbReference type="InterPro" id="IPR018490">
    <property type="entry name" value="cNMP-bd_dom_sf"/>
</dbReference>
<dbReference type="PROSITE" id="PS51063">
    <property type="entry name" value="HTH_CRP_2"/>
    <property type="match status" value="1"/>
</dbReference>
<gene>
    <name evidence="6" type="ORF">SAMN02745702_00899</name>
</gene>
<dbReference type="EMBL" id="FUYA01000002">
    <property type="protein sequence ID" value="SKA67841.1"/>
    <property type="molecule type" value="Genomic_DNA"/>
</dbReference>
<dbReference type="AlphaFoldDB" id="A0A1T4VTL7"/>
<keyword evidence="6" id="KW-0808">Transferase</keyword>
<keyword evidence="6" id="KW-0418">Kinase</keyword>
<dbReference type="Proteomes" id="UP000189733">
    <property type="component" value="Unassembled WGS sequence"/>
</dbReference>
<dbReference type="Pfam" id="PF00027">
    <property type="entry name" value="cNMP_binding"/>
    <property type="match status" value="1"/>
</dbReference>
<keyword evidence="2" id="KW-0238">DNA-binding</keyword>
<dbReference type="Gene3D" id="1.10.10.10">
    <property type="entry name" value="Winged helix-like DNA-binding domain superfamily/Winged helix DNA-binding domain"/>
    <property type="match status" value="1"/>
</dbReference>